<dbReference type="InterPro" id="IPR001173">
    <property type="entry name" value="Glyco_trans_2-like"/>
</dbReference>
<dbReference type="Gene3D" id="3.90.550.10">
    <property type="entry name" value="Spore Coat Polysaccharide Biosynthesis Protein SpsA, Chain A"/>
    <property type="match status" value="1"/>
</dbReference>
<evidence type="ECO:0000256" key="3">
    <source>
        <dbReference type="ARBA" id="ARBA00022679"/>
    </source>
</evidence>
<dbReference type="InterPro" id="IPR029044">
    <property type="entry name" value="Nucleotide-diphossugar_trans"/>
</dbReference>
<accession>A0ABR6DTM1</accession>
<dbReference type="EMBL" id="JACJIS010000003">
    <property type="protein sequence ID" value="MBA9074616.1"/>
    <property type="molecule type" value="Genomic_DNA"/>
</dbReference>
<keyword evidence="6" id="KW-1185">Reference proteome</keyword>
<evidence type="ECO:0000313" key="5">
    <source>
        <dbReference type="EMBL" id="MBA9074616.1"/>
    </source>
</evidence>
<dbReference type="SUPFAM" id="SSF53448">
    <property type="entry name" value="Nucleotide-diphospho-sugar transferases"/>
    <property type="match status" value="1"/>
</dbReference>
<feature type="domain" description="Glycosyltransferase 2-like" evidence="4">
    <location>
        <begin position="13"/>
        <end position="131"/>
    </location>
</feature>
<sequence length="308" mass="35565">MSESASMDHKIYVIIVTYNAMRWIEKCVNSVLNSSYKTTLVIVDNNSSDATVKTIKNKYPQAILVENKENLGFGKANNIGLKIALEKGGNYFLLLNQDAYLKEDTLQKLMLQMETHKGYGILSPIHLDGQGNQIDLYFQTYINPSNCKNLYSDIYLNKKMKPIYDVRFVNAAIWLLSKKTLHEVGGFNPYFFHYAEDNDYVNRCKFKSLKVGVVPDAFAYHDREQQVRNSNPRNLANLQDLKLMNPSNNLSVNKMIRLTFKKAIKALVNWNKSDFLDSIRYLKKLYSSKKQVAKIKNEIKNNPYPFLN</sequence>
<protein>
    <submittedName>
        <fullName evidence="5">GT2 family glycosyltransferase</fullName>
    </submittedName>
</protein>
<evidence type="ECO:0000313" key="6">
    <source>
        <dbReference type="Proteomes" id="UP000555003"/>
    </source>
</evidence>
<dbReference type="PANTHER" id="PTHR43179:SF12">
    <property type="entry name" value="GALACTOFURANOSYLTRANSFERASE GLFT2"/>
    <property type="match status" value="1"/>
</dbReference>
<evidence type="ECO:0000256" key="2">
    <source>
        <dbReference type="ARBA" id="ARBA00022676"/>
    </source>
</evidence>
<name>A0ABR6DTM1_9FLAO</name>
<dbReference type="PANTHER" id="PTHR43179">
    <property type="entry name" value="RHAMNOSYLTRANSFERASE WBBL"/>
    <property type="match status" value="1"/>
</dbReference>
<organism evidence="5 6">
    <name type="scientific">Flavobacterium gossypii</name>
    <dbReference type="NCBI Taxonomy" id="1646119"/>
    <lineage>
        <taxon>Bacteria</taxon>
        <taxon>Pseudomonadati</taxon>
        <taxon>Bacteroidota</taxon>
        <taxon>Flavobacteriia</taxon>
        <taxon>Flavobacteriales</taxon>
        <taxon>Flavobacteriaceae</taxon>
        <taxon>Flavobacterium</taxon>
    </lineage>
</organism>
<comment type="caution">
    <text evidence="5">The sequence shown here is derived from an EMBL/GenBank/DDBJ whole genome shotgun (WGS) entry which is preliminary data.</text>
</comment>
<proteinExistence type="inferred from homology"/>
<gene>
    <name evidence="5" type="ORF">GGR22_002789</name>
</gene>
<evidence type="ECO:0000259" key="4">
    <source>
        <dbReference type="Pfam" id="PF00535"/>
    </source>
</evidence>
<evidence type="ECO:0000256" key="1">
    <source>
        <dbReference type="ARBA" id="ARBA00006739"/>
    </source>
</evidence>
<keyword evidence="2" id="KW-0328">Glycosyltransferase</keyword>
<dbReference type="Pfam" id="PF00535">
    <property type="entry name" value="Glycos_transf_2"/>
    <property type="match status" value="1"/>
</dbReference>
<dbReference type="RefSeq" id="WP_182494122.1">
    <property type="nucleotide sequence ID" value="NZ_JACJIS010000003.1"/>
</dbReference>
<reference evidence="5 6" key="1">
    <citation type="submission" date="2020-08" db="EMBL/GenBank/DDBJ databases">
        <title>Genomic Encyclopedia of Type Strains, Phase IV (KMG-IV): sequencing the most valuable type-strain genomes for metagenomic binning, comparative biology and taxonomic classification.</title>
        <authorList>
            <person name="Goeker M."/>
        </authorList>
    </citation>
    <scope>NUCLEOTIDE SEQUENCE [LARGE SCALE GENOMIC DNA]</scope>
    <source>
        <strain evidence="5 6">DSM 100397</strain>
    </source>
</reference>
<keyword evidence="3" id="KW-0808">Transferase</keyword>
<dbReference type="Proteomes" id="UP000555003">
    <property type="component" value="Unassembled WGS sequence"/>
</dbReference>
<comment type="similarity">
    <text evidence="1">Belongs to the glycosyltransferase 2 family.</text>
</comment>
<dbReference type="CDD" id="cd04186">
    <property type="entry name" value="GT_2_like_c"/>
    <property type="match status" value="1"/>
</dbReference>